<protein>
    <submittedName>
        <fullName evidence="2">Uncharacterized protein</fullName>
    </submittedName>
</protein>
<keyword evidence="3" id="KW-1185">Reference proteome</keyword>
<name>A0A4C1WW48_EUMVA</name>
<evidence type="ECO:0000313" key="2">
    <source>
        <dbReference type="EMBL" id="GBP54862.1"/>
    </source>
</evidence>
<evidence type="ECO:0000256" key="1">
    <source>
        <dbReference type="SAM" id="MobiDB-lite"/>
    </source>
</evidence>
<dbReference type="AlphaFoldDB" id="A0A4C1WW48"/>
<sequence length="234" mass="25709">MTENKHCRFCKTTSLQFHLARDHKHFVNDTIVIQWGKRTVRRVRNACRPGNFRAVDAGAAAQERECEHEMERLAREDRGATAARVAQARDLGGLRHARGVGESRARAHGRPPLRRSCLSGALEEKDRDERINGQIVGIPISVKCELIDNNNDRCGAVTSGGGLRVEPSASPPRTLNLSTKLRTLPIQITPSTSQVVRTTYGAHNTLTLTALAPADVDVPALPPHPSTRFLHPTS</sequence>
<feature type="region of interest" description="Disordered" evidence="1">
    <location>
        <begin position="94"/>
        <end position="114"/>
    </location>
</feature>
<reference evidence="2 3" key="1">
    <citation type="journal article" date="2019" name="Commun. Biol.">
        <title>The bagworm genome reveals a unique fibroin gene that provides high tensile strength.</title>
        <authorList>
            <person name="Kono N."/>
            <person name="Nakamura H."/>
            <person name="Ohtoshi R."/>
            <person name="Tomita M."/>
            <person name="Numata K."/>
            <person name="Arakawa K."/>
        </authorList>
    </citation>
    <scope>NUCLEOTIDE SEQUENCE [LARGE SCALE GENOMIC DNA]</scope>
</reference>
<comment type="caution">
    <text evidence="2">The sequence shown here is derived from an EMBL/GenBank/DDBJ whole genome shotgun (WGS) entry which is preliminary data.</text>
</comment>
<proteinExistence type="predicted"/>
<accession>A0A4C1WW48</accession>
<evidence type="ECO:0000313" key="3">
    <source>
        <dbReference type="Proteomes" id="UP000299102"/>
    </source>
</evidence>
<dbReference type="OrthoDB" id="5981879at2759"/>
<dbReference type="EMBL" id="BGZK01000656">
    <property type="protein sequence ID" value="GBP54862.1"/>
    <property type="molecule type" value="Genomic_DNA"/>
</dbReference>
<organism evidence="2 3">
    <name type="scientific">Eumeta variegata</name>
    <name type="common">Bagworm moth</name>
    <name type="synonym">Eumeta japonica</name>
    <dbReference type="NCBI Taxonomy" id="151549"/>
    <lineage>
        <taxon>Eukaryota</taxon>
        <taxon>Metazoa</taxon>
        <taxon>Ecdysozoa</taxon>
        <taxon>Arthropoda</taxon>
        <taxon>Hexapoda</taxon>
        <taxon>Insecta</taxon>
        <taxon>Pterygota</taxon>
        <taxon>Neoptera</taxon>
        <taxon>Endopterygota</taxon>
        <taxon>Lepidoptera</taxon>
        <taxon>Glossata</taxon>
        <taxon>Ditrysia</taxon>
        <taxon>Tineoidea</taxon>
        <taxon>Psychidae</taxon>
        <taxon>Oiketicinae</taxon>
        <taxon>Eumeta</taxon>
    </lineage>
</organism>
<dbReference type="Proteomes" id="UP000299102">
    <property type="component" value="Unassembled WGS sequence"/>
</dbReference>
<gene>
    <name evidence="2" type="ORF">EVAR_11613_1</name>
</gene>